<gene>
    <name evidence="3" type="ORF">US53_C0026G0009</name>
</gene>
<dbReference type="InterPro" id="IPR036565">
    <property type="entry name" value="Mur-like_cat_sf"/>
</dbReference>
<proteinExistence type="predicted"/>
<dbReference type="STRING" id="1618545.US53_C0026G0009"/>
<dbReference type="PANTHER" id="PTHR43445:SF3">
    <property type="entry name" value="UDP-N-ACETYLMURAMATE--L-ALANINE LIGASE"/>
    <property type="match status" value="1"/>
</dbReference>
<dbReference type="Gene3D" id="3.40.1190.10">
    <property type="entry name" value="Mur-like, catalytic domain"/>
    <property type="match status" value="1"/>
</dbReference>
<dbReference type="EMBL" id="LBTI01000026">
    <property type="protein sequence ID" value="KKQ37171.1"/>
    <property type="molecule type" value="Genomic_DNA"/>
</dbReference>
<protein>
    <submittedName>
        <fullName evidence="3">UDP-N-acetylmuramate-L-alanine ligase</fullName>
    </submittedName>
</protein>
<evidence type="ECO:0000313" key="3">
    <source>
        <dbReference type="EMBL" id="KKQ37171.1"/>
    </source>
</evidence>
<dbReference type="Pfam" id="PF01225">
    <property type="entry name" value="Mur_ligase"/>
    <property type="match status" value="1"/>
</dbReference>
<feature type="domain" description="Mur ligase central" evidence="2">
    <location>
        <begin position="114"/>
        <end position="304"/>
    </location>
</feature>
<dbReference type="Proteomes" id="UP000034591">
    <property type="component" value="Unassembled WGS sequence"/>
</dbReference>
<dbReference type="PANTHER" id="PTHR43445">
    <property type="entry name" value="UDP-N-ACETYLMURAMATE--L-ALANINE LIGASE-RELATED"/>
    <property type="match status" value="1"/>
</dbReference>
<dbReference type="AlphaFoldDB" id="A0A0G0K9B6"/>
<feature type="non-terminal residue" evidence="3">
    <location>
        <position position="337"/>
    </location>
</feature>
<comment type="caution">
    <text evidence="3">The sequence shown here is derived from an EMBL/GenBank/DDBJ whole genome shotgun (WGS) entry which is preliminary data.</text>
</comment>
<dbReference type="GO" id="GO:0005524">
    <property type="term" value="F:ATP binding"/>
    <property type="evidence" value="ECO:0007669"/>
    <property type="project" value="InterPro"/>
</dbReference>
<evidence type="ECO:0000259" key="1">
    <source>
        <dbReference type="Pfam" id="PF01225"/>
    </source>
</evidence>
<dbReference type="SUPFAM" id="SSF51984">
    <property type="entry name" value="MurCD N-terminal domain"/>
    <property type="match status" value="1"/>
</dbReference>
<accession>A0A0G0K9B6</accession>
<dbReference type="GO" id="GO:0016881">
    <property type="term" value="F:acid-amino acid ligase activity"/>
    <property type="evidence" value="ECO:0007669"/>
    <property type="project" value="InterPro"/>
</dbReference>
<evidence type="ECO:0000313" key="4">
    <source>
        <dbReference type="Proteomes" id="UP000034591"/>
    </source>
</evidence>
<feature type="domain" description="Mur ligase N-terminal catalytic" evidence="1">
    <location>
        <begin position="8"/>
        <end position="109"/>
    </location>
</feature>
<dbReference type="SUPFAM" id="SSF53623">
    <property type="entry name" value="MurD-like peptide ligases, catalytic domain"/>
    <property type="match status" value="1"/>
</dbReference>
<dbReference type="InterPro" id="IPR013221">
    <property type="entry name" value="Mur_ligase_cen"/>
</dbReference>
<reference evidence="3 4" key="1">
    <citation type="journal article" date="2015" name="Nature">
        <title>rRNA introns, odd ribosomes, and small enigmatic genomes across a large radiation of phyla.</title>
        <authorList>
            <person name="Brown C.T."/>
            <person name="Hug L.A."/>
            <person name="Thomas B.C."/>
            <person name="Sharon I."/>
            <person name="Castelle C.J."/>
            <person name="Singh A."/>
            <person name="Wilkins M.J."/>
            <person name="Williams K.H."/>
            <person name="Banfield J.F."/>
        </authorList>
    </citation>
    <scope>NUCLEOTIDE SEQUENCE [LARGE SCALE GENOMIC DNA]</scope>
</reference>
<dbReference type="InterPro" id="IPR000713">
    <property type="entry name" value="Mur_ligase_N"/>
</dbReference>
<sequence>MDITKLKHVHFTGIKGVGNTALALCLQDIGIKVTGSDVEEIFVTDGVLEKNKIKWNVGFGKKNLSPRPDLLVTTAAHGGLLNPEVTQAKEFDIPVTTFAEFLAELANTKDVIGVCGVGGKTTTTSIIAVLLNEAGLHPSFAIGVGNIYPIGVSGRLDKTGKYFVCEADEYVVSPGVNNTPKFLLLNPKILVVTNIEYDHPDVYTSFEETKKAFRKLFEKLPDDGLLVACIDNPNVTETMKDLGKRVETYGFCTDADWQIKNTKFREDNTLFTLYSKRENRYFDDLELSIPGRFNIQNAVAAFIIGKSLGISDKNLRKGLKAYQGCRRRFEKMGIKDG</sequence>
<organism evidence="3 4">
    <name type="scientific">Candidatus Woesebacteria bacterium GW2011_GWA1_37_7</name>
    <dbReference type="NCBI Taxonomy" id="1618545"/>
    <lineage>
        <taxon>Bacteria</taxon>
        <taxon>Candidatus Woeseibacteriota</taxon>
    </lineage>
</organism>
<name>A0A0G0K9B6_9BACT</name>
<keyword evidence="3" id="KW-0436">Ligase</keyword>
<dbReference type="Gene3D" id="3.40.50.720">
    <property type="entry name" value="NAD(P)-binding Rossmann-like Domain"/>
    <property type="match status" value="1"/>
</dbReference>
<evidence type="ECO:0000259" key="2">
    <source>
        <dbReference type="Pfam" id="PF08245"/>
    </source>
</evidence>
<dbReference type="InterPro" id="IPR050061">
    <property type="entry name" value="MurCDEF_pg_biosynth"/>
</dbReference>
<dbReference type="Pfam" id="PF08245">
    <property type="entry name" value="Mur_ligase_M"/>
    <property type="match status" value="1"/>
</dbReference>